<feature type="chain" id="PRO_5040831508" evidence="1">
    <location>
        <begin position="23"/>
        <end position="214"/>
    </location>
</feature>
<accession>A0A9X3LFI7</accession>
<organism evidence="3 4">
    <name type="scientific">Paenisporosarcina quisquiliarum</name>
    <dbReference type="NCBI Taxonomy" id="365346"/>
    <lineage>
        <taxon>Bacteria</taxon>
        <taxon>Bacillati</taxon>
        <taxon>Bacillota</taxon>
        <taxon>Bacilli</taxon>
        <taxon>Bacillales</taxon>
        <taxon>Caryophanaceae</taxon>
        <taxon>Paenisporosarcina</taxon>
    </lineage>
</organism>
<dbReference type="InterPro" id="IPR035940">
    <property type="entry name" value="CAP_sf"/>
</dbReference>
<sequence length="214" mass="23469">MKKLISFVLLISLFSGVSSVSAISMFKEPPFQAYKVSQGDSFWFIAKRYGLDYKKLMELNPTVDPMQMKVGSVIQLKPASQSTPSPASTALSAYEQQVVTLVNQERAKVSLPALKVDAKLSEVAGIKSQDMKNLNRMSHDGTYGSPFDMMKYFGVTYKSAGENIAQGQTTPAAVMKAWMNSPGHKANILSKNFTHIGVGHVASGNYWTQQFIGK</sequence>
<dbReference type="Proteomes" id="UP001152173">
    <property type="component" value="Unassembled WGS sequence"/>
</dbReference>
<name>A0A9X3LFI7_9BACL</name>
<dbReference type="InterPro" id="IPR014044">
    <property type="entry name" value="CAP_dom"/>
</dbReference>
<feature type="domain" description="LysM" evidence="2">
    <location>
        <begin position="32"/>
        <end position="76"/>
    </location>
</feature>
<dbReference type="RefSeq" id="WP_269925442.1">
    <property type="nucleotide sequence ID" value="NZ_JAMKBJ010000002.1"/>
</dbReference>
<gene>
    <name evidence="3" type="ORF">M9R32_03915</name>
</gene>
<comment type="caution">
    <text evidence="3">The sequence shown here is derived from an EMBL/GenBank/DDBJ whole genome shotgun (WGS) entry which is preliminary data.</text>
</comment>
<dbReference type="SUPFAM" id="SSF54106">
    <property type="entry name" value="LysM domain"/>
    <property type="match status" value="1"/>
</dbReference>
<dbReference type="SMART" id="SM00257">
    <property type="entry name" value="LysM"/>
    <property type="match status" value="1"/>
</dbReference>
<dbReference type="AlphaFoldDB" id="A0A9X3LFI7"/>
<evidence type="ECO:0000259" key="2">
    <source>
        <dbReference type="PROSITE" id="PS51782"/>
    </source>
</evidence>
<dbReference type="Pfam" id="PF01476">
    <property type="entry name" value="LysM"/>
    <property type="match status" value="1"/>
</dbReference>
<keyword evidence="1" id="KW-0732">Signal</keyword>
<evidence type="ECO:0000313" key="3">
    <source>
        <dbReference type="EMBL" id="MCZ8536344.1"/>
    </source>
</evidence>
<dbReference type="PANTHER" id="PTHR31157">
    <property type="entry name" value="SCP DOMAIN-CONTAINING PROTEIN"/>
    <property type="match status" value="1"/>
</dbReference>
<protein>
    <submittedName>
        <fullName evidence="3">CAP domain-containing protein</fullName>
    </submittedName>
</protein>
<dbReference type="InterPro" id="IPR018392">
    <property type="entry name" value="LysM"/>
</dbReference>
<dbReference type="PROSITE" id="PS51782">
    <property type="entry name" value="LYSM"/>
    <property type="match status" value="1"/>
</dbReference>
<dbReference type="PANTHER" id="PTHR31157:SF1">
    <property type="entry name" value="SCP DOMAIN-CONTAINING PROTEIN"/>
    <property type="match status" value="1"/>
</dbReference>
<dbReference type="InterPro" id="IPR036779">
    <property type="entry name" value="LysM_dom_sf"/>
</dbReference>
<dbReference type="CDD" id="cd00118">
    <property type="entry name" value="LysM"/>
    <property type="match status" value="1"/>
</dbReference>
<dbReference type="CDD" id="cd05379">
    <property type="entry name" value="CAP_bacterial"/>
    <property type="match status" value="1"/>
</dbReference>
<reference evidence="3" key="1">
    <citation type="submission" date="2022-05" db="EMBL/GenBank/DDBJ databases">
        <authorList>
            <person name="Colautti A."/>
            <person name="Iacumin L."/>
        </authorList>
    </citation>
    <scope>NUCLEOTIDE SEQUENCE</scope>
    <source>
        <strain evidence="3">SK 55</strain>
    </source>
</reference>
<evidence type="ECO:0000313" key="4">
    <source>
        <dbReference type="Proteomes" id="UP001152173"/>
    </source>
</evidence>
<proteinExistence type="predicted"/>
<dbReference type="Pfam" id="PF00188">
    <property type="entry name" value="CAP"/>
    <property type="match status" value="1"/>
</dbReference>
<dbReference type="EMBL" id="JAMKBJ010000002">
    <property type="protein sequence ID" value="MCZ8536344.1"/>
    <property type="molecule type" value="Genomic_DNA"/>
</dbReference>
<dbReference type="Gene3D" id="3.40.33.10">
    <property type="entry name" value="CAP"/>
    <property type="match status" value="1"/>
</dbReference>
<keyword evidence="4" id="KW-1185">Reference proteome</keyword>
<feature type="signal peptide" evidence="1">
    <location>
        <begin position="1"/>
        <end position="22"/>
    </location>
</feature>
<evidence type="ECO:0000256" key="1">
    <source>
        <dbReference type="SAM" id="SignalP"/>
    </source>
</evidence>
<dbReference type="SUPFAM" id="SSF55797">
    <property type="entry name" value="PR-1-like"/>
    <property type="match status" value="1"/>
</dbReference>